<dbReference type="InterPro" id="IPR036390">
    <property type="entry name" value="WH_DNA-bd_sf"/>
</dbReference>
<dbReference type="InterPro" id="IPR036388">
    <property type="entry name" value="WH-like_DNA-bd_sf"/>
</dbReference>
<evidence type="ECO:0000256" key="1">
    <source>
        <dbReference type="ARBA" id="ARBA00023015"/>
    </source>
</evidence>
<feature type="region of interest" description="Disordered" evidence="4">
    <location>
        <begin position="128"/>
        <end position="148"/>
    </location>
</feature>
<dbReference type="InterPro" id="IPR002577">
    <property type="entry name" value="HTH_HxlR"/>
</dbReference>
<name>A0A1C4U0J2_9ACTN</name>
<dbReference type="AlphaFoldDB" id="A0A1C4U0J2"/>
<dbReference type="PANTHER" id="PTHR33204">
    <property type="entry name" value="TRANSCRIPTIONAL REGULATOR, MARR FAMILY"/>
    <property type="match status" value="1"/>
</dbReference>
<proteinExistence type="predicted"/>
<dbReference type="Gene3D" id="1.10.10.10">
    <property type="entry name" value="Winged helix-like DNA-binding domain superfamily/Winged helix DNA-binding domain"/>
    <property type="match status" value="1"/>
</dbReference>
<evidence type="ECO:0000313" key="7">
    <source>
        <dbReference type="Proteomes" id="UP000183585"/>
    </source>
</evidence>
<dbReference type="EMBL" id="FMCT01000001">
    <property type="protein sequence ID" value="SCE65222.1"/>
    <property type="molecule type" value="Genomic_DNA"/>
</dbReference>
<keyword evidence="1" id="KW-0805">Transcription regulation</keyword>
<dbReference type="Proteomes" id="UP000183585">
    <property type="component" value="Unassembled WGS sequence"/>
</dbReference>
<evidence type="ECO:0000313" key="6">
    <source>
        <dbReference type="EMBL" id="SCE65222.1"/>
    </source>
</evidence>
<evidence type="ECO:0000256" key="4">
    <source>
        <dbReference type="SAM" id="MobiDB-lite"/>
    </source>
</evidence>
<dbReference type="SUPFAM" id="SSF46785">
    <property type="entry name" value="Winged helix' DNA-binding domain"/>
    <property type="match status" value="1"/>
</dbReference>
<dbReference type="GO" id="GO:0003677">
    <property type="term" value="F:DNA binding"/>
    <property type="evidence" value="ECO:0007669"/>
    <property type="project" value="UniProtKB-KW"/>
</dbReference>
<reference evidence="7" key="1">
    <citation type="submission" date="2016-06" db="EMBL/GenBank/DDBJ databases">
        <authorList>
            <person name="Varghese N."/>
            <person name="Submissions Spin"/>
        </authorList>
    </citation>
    <scope>NUCLEOTIDE SEQUENCE [LARGE SCALE GENOMIC DNA]</scope>
    <source>
        <strain evidence="7">DSM 43168</strain>
    </source>
</reference>
<dbReference type="Pfam" id="PF01638">
    <property type="entry name" value="HxlR"/>
    <property type="match status" value="1"/>
</dbReference>
<keyword evidence="2" id="KW-0238">DNA-binding</keyword>
<sequence length="148" mass="16618">MTTPPPGARLAQELALPPDVRVTEAMREHCPLRDTLDRIGDRWTVIVVVLLRGGPRRFSDLQRATEGISRRMLTHTLRNLERDGLVTRTVHPCVPPRVDYALTDEGHSLTGPLTGLLHWSMRHHDHVRSSRQAYDSSRQEPEAGGPPA</sequence>
<feature type="domain" description="HTH hxlR-type" evidence="5">
    <location>
        <begin position="30"/>
        <end position="128"/>
    </location>
</feature>
<accession>A0A1C4U0J2</accession>
<keyword evidence="7" id="KW-1185">Reference proteome</keyword>
<dbReference type="PANTHER" id="PTHR33204:SF39">
    <property type="entry name" value="TRANSCRIPTIONAL REGULATORY PROTEIN"/>
    <property type="match status" value="1"/>
</dbReference>
<organism evidence="6 7">
    <name type="scientific">Micromonospora carbonacea</name>
    <dbReference type="NCBI Taxonomy" id="47853"/>
    <lineage>
        <taxon>Bacteria</taxon>
        <taxon>Bacillati</taxon>
        <taxon>Actinomycetota</taxon>
        <taxon>Actinomycetes</taxon>
        <taxon>Micromonosporales</taxon>
        <taxon>Micromonosporaceae</taxon>
        <taxon>Micromonospora</taxon>
    </lineage>
</organism>
<evidence type="ECO:0000256" key="3">
    <source>
        <dbReference type="ARBA" id="ARBA00023163"/>
    </source>
</evidence>
<evidence type="ECO:0000256" key="2">
    <source>
        <dbReference type="ARBA" id="ARBA00023125"/>
    </source>
</evidence>
<dbReference type="RefSeq" id="WP_256095269.1">
    <property type="nucleotide sequence ID" value="NZ_FMCT01000001.1"/>
</dbReference>
<dbReference type="PROSITE" id="PS51118">
    <property type="entry name" value="HTH_HXLR"/>
    <property type="match status" value="1"/>
</dbReference>
<keyword evidence="3" id="KW-0804">Transcription</keyword>
<evidence type="ECO:0000259" key="5">
    <source>
        <dbReference type="PROSITE" id="PS51118"/>
    </source>
</evidence>
<gene>
    <name evidence="6" type="ORF">GA0070563_101165</name>
</gene>
<protein>
    <submittedName>
        <fullName evidence="6">Transcriptional regulator, HxlR family</fullName>
    </submittedName>
</protein>